<protein>
    <submittedName>
        <fullName evidence="2">Uncharacterized protein</fullName>
    </submittedName>
</protein>
<feature type="compositionally biased region" description="Polar residues" evidence="1">
    <location>
        <begin position="54"/>
        <end position="66"/>
    </location>
</feature>
<proteinExistence type="predicted"/>
<feature type="compositionally biased region" description="Basic residues" evidence="1">
    <location>
        <begin position="41"/>
        <end position="52"/>
    </location>
</feature>
<evidence type="ECO:0000313" key="2">
    <source>
        <dbReference type="EMBL" id="QHT13735.1"/>
    </source>
</evidence>
<sequence>MESTAGAPIANTKDDIKNVVMGPELDPALGPGGEAMTGGKATRKRRQRRRKTTFSASGNTEDNATTVVEKEKEKEKEPVAIVKRESAPVGSSAASSSAASSSVPAPIQKIVLAPKKKPAKVVLVPRSARRLVKKTFKARRIRMQIDNTEGTRKKQRSFNKRIDAMSDAQVRESVVNAKLARAETLAKAPPSLLREMLRDYHVLRGGML</sequence>
<dbReference type="AlphaFoldDB" id="A0A6C0DDR4"/>
<feature type="compositionally biased region" description="Basic and acidic residues" evidence="1">
    <location>
        <begin position="68"/>
        <end position="86"/>
    </location>
</feature>
<organism evidence="2">
    <name type="scientific">viral metagenome</name>
    <dbReference type="NCBI Taxonomy" id="1070528"/>
    <lineage>
        <taxon>unclassified sequences</taxon>
        <taxon>metagenomes</taxon>
        <taxon>organismal metagenomes</taxon>
    </lineage>
</organism>
<feature type="compositionally biased region" description="Low complexity" evidence="1">
    <location>
        <begin position="87"/>
        <end position="101"/>
    </location>
</feature>
<name>A0A6C0DDR4_9ZZZZ</name>
<evidence type="ECO:0000256" key="1">
    <source>
        <dbReference type="SAM" id="MobiDB-lite"/>
    </source>
</evidence>
<dbReference type="EMBL" id="MN739576">
    <property type="protein sequence ID" value="QHT13735.1"/>
    <property type="molecule type" value="Genomic_DNA"/>
</dbReference>
<feature type="region of interest" description="Disordered" evidence="1">
    <location>
        <begin position="1"/>
        <end position="101"/>
    </location>
</feature>
<reference evidence="2" key="1">
    <citation type="journal article" date="2020" name="Nature">
        <title>Giant virus diversity and host interactions through global metagenomics.</title>
        <authorList>
            <person name="Schulz F."/>
            <person name="Roux S."/>
            <person name="Paez-Espino D."/>
            <person name="Jungbluth S."/>
            <person name="Walsh D.A."/>
            <person name="Denef V.J."/>
            <person name="McMahon K.D."/>
            <person name="Konstantinidis K.T."/>
            <person name="Eloe-Fadrosh E.A."/>
            <person name="Kyrpides N.C."/>
            <person name="Woyke T."/>
        </authorList>
    </citation>
    <scope>NUCLEOTIDE SEQUENCE</scope>
    <source>
        <strain evidence="2">GVMAG-M-3300023174-132</strain>
    </source>
</reference>
<accession>A0A6C0DDR4</accession>